<dbReference type="PANTHER" id="PTHR30344:SF1">
    <property type="entry name" value="6-PHOSPHOGLUCONOLACTONASE"/>
    <property type="match status" value="1"/>
</dbReference>
<gene>
    <name evidence="2" type="ORF">DB88DRAFT_492765</name>
</gene>
<evidence type="ECO:0000256" key="1">
    <source>
        <dbReference type="ARBA" id="ARBA00005564"/>
    </source>
</evidence>
<dbReference type="InterPro" id="IPR011045">
    <property type="entry name" value="N2O_reductase_N"/>
</dbReference>
<proteinExistence type="inferred from homology"/>
<comment type="similarity">
    <text evidence="1">Belongs to the cycloisomerase 2 family.</text>
</comment>
<dbReference type="Proteomes" id="UP001182556">
    <property type="component" value="Unassembled WGS sequence"/>
</dbReference>
<accession>A0AAD9D000</accession>
<keyword evidence="3" id="KW-1185">Reference proteome</keyword>
<sequence>MSSGKHLILLGTHDVYIHSVEFDPTAKTLTPVHKTEMSRDPSWLTRHPAIPDIVYANGHVEGKVFCLRVGEDGRVDVLDEAVSGGGGPTHLAVMWDHSALLIAHYGKDIGSLASLPLDPSTGRFLQPKTIPQHAFFPPYTPSTHPRLDAPHVHQVIVHDEEIITCDLGNNKVWRLRLGGPDDETRWVVKGVIEDFEAADGPRHAVVHPNGQYIYVLNELSSFLTVHTLPPSGPSRLVQRYPIRPEHDRSTSQMLGAEILLLPPTIPSGDSLLILSNRFSAAPQGDALALFTVSPDGGVVQPAKVPYIWGIGRHIRALDSDPSGRYVVAAGRDEGGVVVLERTEDGLVEMARADIPNVVVPLWIK</sequence>
<evidence type="ECO:0000313" key="3">
    <source>
        <dbReference type="Proteomes" id="UP001182556"/>
    </source>
</evidence>
<dbReference type="InterPro" id="IPR050282">
    <property type="entry name" value="Cycloisomerase_2"/>
</dbReference>
<dbReference type="GO" id="GO:0017057">
    <property type="term" value="F:6-phosphogluconolactonase activity"/>
    <property type="evidence" value="ECO:0007669"/>
    <property type="project" value="TreeGrafter"/>
</dbReference>
<dbReference type="SUPFAM" id="SSF50974">
    <property type="entry name" value="Nitrous oxide reductase, N-terminal domain"/>
    <property type="match status" value="1"/>
</dbReference>
<comment type="caution">
    <text evidence="2">The sequence shown here is derived from an EMBL/GenBank/DDBJ whole genome shotgun (WGS) entry which is preliminary data.</text>
</comment>
<dbReference type="InterPro" id="IPR019405">
    <property type="entry name" value="Lactonase_7-beta_prop"/>
</dbReference>
<evidence type="ECO:0000313" key="2">
    <source>
        <dbReference type="EMBL" id="KAK1923874.1"/>
    </source>
</evidence>
<dbReference type="EMBL" id="JAODAN010000006">
    <property type="protein sequence ID" value="KAK1923874.1"/>
    <property type="molecule type" value="Genomic_DNA"/>
</dbReference>
<dbReference type="AlphaFoldDB" id="A0AAD9D000"/>
<dbReference type="Gene3D" id="2.130.10.10">
    <property type="entry name" value="YVTN repeat-like/Quinoprotein amine dehydrogenase"/>
    <property type="match status" value="1"/>
</dbReference>
<name>A0AAD9D000_PAPLA</name>
<dbReference type="Pfam" id="PF10282">
    <property type="entry name" value="Lactonase"/>
    <property type="match status" value="1"/>
</dbReference>
<dbReference type="InterPro" id="IPR015943">
    <property type="entry name" value="WD40/YVTN_repeat-like_dom_sf"/>
</dbReference>
<reference evidence="2" key="1">
    <citation type="submission" date="2023-02" db="EMBL/GenBank/DDBJ databases">
        <title>Identification and recombinant expression of a fungal hydrolase from Papiliotrema laurentii that hydrolyzes apple cutin and clears colloidal polyester polyurethane.</title>
        <authorList>
            <consortium name="DOE Joint Genome Institute"/>
            <person name="Roman V.A."/>
            <person name="Bojanowski C."/>
            <person name="Crable B.R."/>
            <person name="Wagner D.N."/>
            <person name="Hung C.S."/>
            <person name="Nadeau L.J."/>
            <person name="Schratz L."/>
            <person name="Haridas S."/>
            <person name="Pangilinan J."/>
            <person name="Lipzen A."/>
            <person name="Na H."/>
            <person name="Yan M."/>
            <person name="Ng V."/>
            <person name="Grigoriev I.V."/>
            <person name="Spatafora J.W."/>
            <person name="Barlow D."/>
            <person name="Biffinger J."/>
            <person name="Kelley-Loughnane N."/>
            <person name="Varaljay V.A."/>
            <person name="Crookes-Goodson W.J."/>
        </authorList>
    </citation>
    <scope>NUCLEOTIDE SEQUENCE</scope>
    <source>
        <strain evidence="2">5307AH</strain>
    </source>
</reference>
<dbReference type="PANTHER" id="PTHR30344">
    <property type="entry name" value="6-PHOSPHOGLUCONOLACTONASE-RELATED"/>
    <property type="match status" value="1"/>
</dbReference>
<protein>
    <submittedName>
        <fullName evidence="2">Lactonase, 7-bladed beta-propeller-domain-containing protein</fullName>
    </submittedName>
</protein>
<organism evidence="2 3">
    <name type="scientific">Papiliotrema laurentii</name>
    <name type="common">Cryptococcus laurentii</name>
    <dbReference type="NCBI Taxonomy" id="5418"/>
    <lineage>
        <taxon>Eukaryota</taxon>
        <taxon>Fungi</taxon>
        <taxon>Dikarya</taxon>
        <taxon>Basidiomycota</taxon>
        <taxon>Agaricomycotina</taxon>
        <taxon>Tremellomycetes</taxon>
        <taxon>Tremellales</taxon>
        <taxon>Rhynchogastremaceae</taxon>
        <taxon>Papiliotrema</taxon>
    </lineage>
</organism>